<dbReference type="STRING" id="246197.MXAN_6152"/>
<evidence type="ECO:0000256" key="1">
    <source>
        <dbReference type="SAM" id="MobiDB-lite"/>
    </source>
</evidence>
<organism evidence="2 3">
    <name type="scientific">Myxococcus xanthus (strain DK1622)</name>
    <dbReference type="NCBI Taxonomy" id="246197"/>
    <lineage>
        <taxon>Bacteria</taxon>
        <taxon>Pseudomonadati</taxon>
        <taxon>Myxococcota</taxon>
        <taxon>Myxococcia</taxon>
        <taxon>Myxococcales</taxon>
        <taxon>Cystobacterineae</taxon>
        <taxon>Myxococcaceae</taxon>
        <taxon>Myxococcus</taxon>
    </lineage>
</organism>
<dbReference type="Proteomes" id="UP000002402">
    <property type="component" value="Chromosome"/>
</dbReference>
<dbReference type="AlphaFoldDB" id="Q1CZ90"/>
<name>Q1CZ90_MYXXD</name>
<feature type="region of interest" description="Disordered" evidence="1">
    <location>
        <begin position="1"/>
        <end position="37"/>
    </location>
</feature>
<keyword evidence="3" id="KW-1185">Reference proteome</keyword>
<protein>
    <submittedName>
        <fullName evidence="2">Uncharacterized protein</fullName>
    </submittedName>
</protein>
<gene>
    <name evidence="2" type="ordered locus">MXAN_6152</name>
</gene>
<accession>Q1CZ90</accession>
<evidence type="ECO:0000313" key="2">
    <source>
        <dbReference type="EMBL" id="ABF92685.1"/>
    </source>
</evidence>
<dbReference type="HOGENOM" id="CLU_798823_0_0_7"/>
<dbReference type="eggNOG" id="ENOG5031DA6">
    <property type="taxonomic scope" value="Bacteria"/>
</dbReference>
<sequence>MSSPPRLEALGRRDARRSSPIGPGGHDSASGQLRPSAAMGAALEVSSGLSVPTQLRRGDRDNPYDFVHFKFERPTMGFDIRKTFNSARANVQKVAKDVQKTVEDNKGLIKGATAVATQSAKAFGYGKDAFQQIKNIKNGAEGLLTGANRAFVSNPTYAAGEFKGLTKLGAGMKAAARYAGIPGAVMSGATAVKDIRQAIRTGSKDDIITATRSSLDATKAGLSAATGGIVGGKVMGGVLGGTVFKDKLEAGKKAVDAFKKALPNASDDVLKAVKDTATKGIFEGGTAKGVGRAVKSAAAETAKATSTLAQGLTGSGTRQAAKAALKTAGKEAGEAALKQGAKAAAGTAAKALGRFAPGVNVAIAAVDVANAGATLMDKNASTGKKVTSVITAVGSVAAATNIPIVSQVGAAVSTVSSIVGAFF</sequence>
<reference evidence="2 3" key="1">
    <citation type="journal article" date="2006" name="Proc. Natl. Acad. Sci. U.S.A.">
        <title>Evolution of sensory complexity recorded in a myxobacterial genome.</title>
        <authorList>
            <person name="Goldman B.S."/>
            <person name="Nierman W.C."/>
            <person name="Kaiser D."/>
            <person name="Slater S.C."/>
            <person name="Durkin A.S."/>
            <person name="Eisen J.A."/>
            <person name="Ronning C.M."/>
            <person name="Barbazuk W.B."/>
            <person name="Blanchard M."/>
            <person name="Field C."/>
            <person name="Halling C."/>
            <person name="Hinkle G."/>
            <person name="Iartchuk O."/>
            <person name="Kim H.S."/>
            <person name="Mackenzie C."/>
            <person name="Madupu R."/>
            <person name="Miller N."/>
            <person name="Shvartsbeyn A."/>
            <person name="Sullivan S.A."/>
            <person name="Vaudin M."/>
            <person name="Wiegand R."/>
            <person name="Kaplan H.B."/>
        </authorList>
    </citation>
    <scope>NUCLEOTIDE SEQUENCE [LARGE SCALE GENOMIC DNA]</scope>
    <source>
        <strain evidence="3">DK1622</strain>
    </source>
</reference>
<dbReference type="KEGG" id="mxa:MXAN_6152"/>
<evidence type="ECO:0000313" key="3">
    <source>
        <dbReference type="Proteomes" id="UP000002402"/>
    </source>
</evidence>
<dbReference type="EnsemblBacteria" id="ABF92685">
    <property type="protein sequence ID" value="ABF92685"/>
    <property type="gene ID" value="MXAN_6152"/>
</dbReference>
<proteinExistence type="predicted"/>
<dbReference type="EMBL" id="CP000113">
    <property type="protein sequence ID" value="ABF92685.1"/>
    <property type="molecule type" value="Genomic_DNA"/>
</dbReference>